<dbReference type="OrthoDB" id="1434300at2759"/>
<gene>
    <name evidence="1" type="ORF">J1N35_030068</name>
</gene>
<dbReference type="AlphaFoldDB" id="A0A9D3UZ37"/>
<proteinExistence type="predicted"/>
<comment type="caution">
    <text evidence="1">The sequence shown here is derived from an EMBL/GenBank/DDBJ whole genome shotgun (WGS) entry which is preliminary data.</text>
</comment>
<keyword evidence="2" id="KW-1185">Reference proteome</keyword>
<dbReference type="EMBL" id="JAIQCV010000009">
    <property type="protein sequence ID" value="KAH1065081.1"/>
    <property type="molecule type" value="Genomic_DNA"/>
</dbReference>
<accession>A0A9D3UZ37</accession>
<evidence type="ECO:0000313" key="1">
    <source>
        <dbReference type="EMBL" id="KAH1065081.1"/>
    </source>
</evidence>
<protein>
    <submittedName>
        <fullName evidence="1">Uncharacterized protein</fullName>
    </submittedName>
</protein>
<sequence>MPNSNLQAWCTVLPTSPLRLRGPFFLPLVMGNGEHTTIEMVDFLAVDLPMTYSAIFGRSIMRIMKIVVATFCMKTKFRTPTGERYMKADQKTT</sequence>
<organism evidence="1 2">
    <name type="scientific">Gossypium stocksii</name>
    <dbReference type="NCBI Taxonomy" id="47602"/>
    <lineage>
        <taxon>Eukaryota</taxon>
        <taxon>Viridiplantae</taxon>
        <taxon>Streptophyta</taxon>
        <taxon>Embryophyta</taxon>
        <taxon>Tracheophyta</taxon>
        <taxon>Spermatophyta</taxon>
        <taxon>Magnoliopsida</taxon>
        <taxon>eudicotyledons</taxon>
        <taxon>Gunneridae</taxon>
        <taxon>Pentapetalae</taxon>
        <taxon>rosids</taxon>
        <taxon>malvids</taxon>
        <taxon>Malvales</taxon>
        <taxon>Malvaceae</taxon>
        <taxon>Malvoideae</taxon>
        <taxon>Gossypium</taxon>
    </lineage>
</organism>
<reference evidence="1 2" key="1">
    <citation type="journal article" date="2021" name="Plant Biotechnol. J.">
        <title>Multi-omics assisted identification of the key and species-specific regulatory components of drought-tolerant mechanisms in Gossypium stocksii.</title>
        <authorList>
            <person name="Yu D."/>
            <person name="Ke L."/>
            <person name="Zhang D."/>
            <person name="Wu Y."/>
            <person name="Sun Y."/>
            <person name="Mei J."/>
            <person name="Sun J."/>
            <person name="Sun Y."/>
        </authorList>
    </citation>
    <scope>NUCLEOTIDE SEQUENCE [LARGE SCALE GENOMIC DNA]</scope>
    <source>
        <strain evidence="2">cv. E1</strain>
        <tissue evidence="1">Leaf</tissue>
    </source>
</reference>
<evidence type="ECO:0000313" key="2">
    <source>
        <dbReference type="Proteomes" id="UP000828251"/>
    </source>
</evidence>
<dbReference type="Proteomes" id="UP000828251">
    <property type="component" value="Unassembled WGS sequence"/>
</dbReference>
<name>A0A9D3UZ37_9ROSI</name>